<dbReference type="Proteomes" id="UP000821865">
    <property type="component" value="Chromosome 4"/>
</dbReference>
<sequence length="810" mass="90674">MAEGGPAPDGQPSTEAGAAEGERGTPQPDDALDYALFVSPVCPELGPAEVLADAVRCADTRLESVTWRAMAPSRCRHTLEHLRAWNEFLWEIRAEVLETRPGTLALCSHPPATECTNDDDVVPDKSDVGFRAQRYRGAVLLFHWLLLNNYCVRTVELEGCLLRHHHAMFFDTLEQAPWLQRLSLGSYKLDDVSTVGLTHVLPRLLRLRELELYDLSMWGQVNQCSAFERATRSLLKRTTSLKRLRLTRILFTFANVTRFVKGLEKNSTLEALHIDWNIIEQHGSRFANYLAGNVTLRELMVEDWSYSLPNMGTVFKALEANRSIVQIVGDGIYMNMEDIRALNNALLVNDVVQSIDLTKCRWCTEHQQRAEDTESTLEHSATCHPFANFLSCNKSLRFLGLPEDMLIGEWAQCFLEALGRSDSRLRVDAGYVSQDKICDLLNLARSNGCLGKFTFRTTIDNVISVIPLNGVQCLNGIVCPGPSETGLGRAKASKPRNPVQARFSHSIRGDNDRGHRSRGHSSTRHGKHVVDAAALVIMDMRRAADALQEMISLVVMSKNLTSLHINFFRDVSEDATQLLADFLYHTRTLTDLAMVLDCKSEASRIIFDGLNHNRSLSTLSVQTSRAQCFKDLPDKLAFLILCSGHLTRLEFPLLGPSQTAQVYWKLPRRVMEAVPLVVSPTDKVSVCQQQIRLIFNKVRMDAMLEREATTFVMGESRTKMAAEAFQRLEGSPELLARVREAGLLRGDQAQAKIKAARERLVLDFFVLTGVVREHVVCLESATGATQIDQVLSGRVLINIVRHLMVSDVVS</sequence>
<evidence type="ECO:0000313" key="1">
    <source>
        <dbReference type="EMBL" id="KAH7954974.1"/>
    </source>
</evidence>
<proteinExistence type="predicted"/>
<protein>
    <submittedName>
        <fullName evidence="1">Uncharacterized protein</fullName>
    </submittedName>
</protein>
<dbReference type="EMBL" id="CM023473">
    <property type="protein sequence ID" value="KAH7954974.1"/>
    <property type="molecule type" value="Genomic_DNA"/>
</dbReference>
<organism evidence="1 2">
    <name type="scientific">Dermacentor silvarum</name>
    <name type="common">Tick</name>
    <dbReference type="NCBI Taxonomy" id="543639"/>
    <lineage>
        <taxon>Eukaryota</taxon>
        <taxon>Metazoa</taxon>
        <taxon>Ecdysozoa</taxon>
        <taxon>Arthropoda</taxon>
        <taxon>Chelicerata</taxon>
        <taxon>Arachnida</taxon>
        <taxon>Acari</taxon>
        <taxon>Parasitiformes</taxon>
        <taxon>Ixodida</taxon>
        <taxon>Ixodoidea</taxon>
        <taxon>Ixodidae</taxon>
        <taxon>Rhipicephalinae</taxon>
        <taxon>Dermacentor</taxon>
    </lineage>
</organism>
<gene>
    <name evidence="1" type="ORF">HPB49_023519</name>
</gene>
<comment type="caution">
    <text evidence="1">The sequence shown here is derived from an EMBL/GenBank/DDBJ whole genome shotgun (WGS) entry which is preliminary data.</text>
</comment>
<accession>A0ACB8D0T1</accession>
<reference evidence="1" key="1">
    <citation type="submission" date="2020-05" db="EMBL/GenBank/DDBJ databases">
        <title>Large-scale comparative analyses of tick genomes elucidate their genetic diversity and vector capacities.</title>
        <authorList>
            <person name="Jia N."/>
            <person name="Wang J."/>
            <person name="Shi W."/>
            <person name="Du L."/>
            <person name="Sun Y."/>
            <person name="Zhan W."/>
            <person name="Jiang J."/>
            <person name="Wang Q."/>
            <person name="Zhang B."/>
            <person name="Ji P."/>
            <person name="Sakyi L.B."/>
            <person name="Cui X."/>
            <person name="Yuan T."/>
            <person name="Jiang B."/>
            <person name="Yang W."/>
            <person name="Lam T.T.-Y."/>
            <person name="Chang Q."/>
            <person name="Ding S."/>
            <person name="Wang X."/>
            <person name="Zhu J."/>
            <person name="Ruan X."/>
            <person name="Zhao L."/>
            <person name="Wei J."/>
            <person name="Que T."/>
            <person name="Du C."/>
            <person name="Cheng J."/>
            <person name="Dai P."/>
            <person name="Han X."/>
            <person name="Huang E."/>
            <person name="Gao Y."/>
            <person name="Liu J."/>
            <person name="Shao H."/>
            <person name="Ye R."/>
            <person name="Li L."/>
            <person name="Wei W."/>
            <person name="Wang X."/>
            <person name="Wang C."/>
            <person name="Yang T."/>
            <person name="Huo Q."/>
            <person name="Li W."/>
            <person name="Guo W."/>
            <person name="Chen H."/>
            <person name="Zhou L."/>
            <person name="Ni X."/>
            <person name="Tian J."/>
            <person name="Zhou Y."/>
            <person name="Sheng Y."/>
            <person name="Liu T."/>
            <person name="Pan Y."/>
            <person name="Xia L."/>
            <person name="Li J."/>
            <person name="Zhao F."/>
            <person name="Cao W."/>
        </authorList>
    </citation>
    <scope>NUCLEOTIDE SEQUENCE</scope>
    <source>
        <strain evidence="1">Dsil-2018</strain>
    </source>
</reference>
<keyword evidence="2" id="KW-1185">Reference proteome</keyword>
<name>A0ACB8D0T1_DERSI</name>
<evidence type="ECO:0000313" key="2">
    <source>
        <dbReference type="Proteomes" id="UP000821865"/>
    </source>
</evidence>